<keyword evidence="2" id="KW-1185">Reference proteome</keyword>
<sequence>MKESLADTKKWREEQEKNIKYFNNISNMTLPNDSNLPNYDDLADKLNKNFSNFINNIDKAVSDK</sequence>
<dbReference type="EMBL" id="CP097562">
    <property type="protein sequence ID" value="USF24578.1"/>
    <property type="molecule type" value="Genomic_DNA"/>
</dbReference>
<gene>
    <name evidence="1" type="ORF">N508_001667</name>
</gene>
<organism evidence="1 2">
    <name type="scientific">Mucispirillum schaedleri ASF457</name>
    <dbReference type="NCBI Taxonomy" id="1379858"/>
    <lineage>
        <taxon>Bacteria</taxon>
        <taxon>Pseudomonadati</taxon>
        <taxon>Deferribacterota</taxon>
        <taxon>Deferribacteres</taxon>
        <taxon>Deferribacterales</taxon>
        <taxon>Mucispirillaceae</taxon>
        <taxon>Mucispirillum</taxon>
    </lineage>
</organism>
<accession>V2QC73</accession>
<name>V2QC73_9BACT</name>
<proteinExistence type="predicted"/>
<reference evidence="1" key="2">
    <citation type="submission" date="2022-05" db="EMBL/GenBank/DDBJ databases">
        <authorList>
            <person name="Proctor A.L."/>
            <person name="Phillips G.J."/>
            <person name="Wannemuehler M.J."/>
        </authorList>
    </citation>
    <scope>NUCLEOTIDE SEQUENCE</scope>
    <source>
        <strain evidence="1">ASF457</strain>
    </source>
</reference>
<evidence type="ECO:0000313" key="1">
    <source>
        <dbReference type="EMBL" id="USF24578.1"/>
    </source>
</evidence>
<dbReference type="RefSeq" id="WP_023275950.1">
    <property type="nucleotide sequence ID" value="NZ_CP097562.1"/>
</dbReference>
<evidence type="ECO:0000313" key="2">
    <source>
        <dbReference type="Proteomes" id="UP000017429"/>
    </source>
</evidence>
<dbReference type="Proteomes" id="UP000017429">
    <property type="component" value="Chromosome"/>
</dbReference>
<protein>
    <submittedName>
        <fullName evidence="1">Uncharacterized protein</fullName>
    </submittedName>
</protein>
<reference evidence="1" key="3">
    <citation type="submission" date="2022-06" db="EMBL/GenBank/DDBJ databases">
        <title>Resources to Facilitate Use of the Altered Schaedler Flora (ASF) Mouse Model to Study Microbiome Function.</title>
        <authorList>
            <person name="Proctor A."/>
            <person name="Parvinroo S."/>
            <person name="Richie T."/>
            <person name="Jia X."/>
            <person name="Lee S.T.M."/>
            <person name="Karp P.D."/>
            <person name="Paley S."/>
            <person name="Kostic A.D."/>
            <person name="Pierre J.F."/>
            <person name="Wannemuehler M.J."/>
            <person name="Phillips G.J."/>
        </authorList>
    </citation>
    <scope>NUCLEOTIDE SEQUENCE</scope>
    <source>
        <strain evidence="1">ASF457</strain>
    </source>
</reference>
<reference evidence="1" key="1">
    <citation type="journal article" date="2014" name="Genome Announc.">
        <title>Draft genome sequences of the altered schaedler flora, a defined bacterial community from gnotobiotic mice.</title>
        <authorList>
            <person name="Wannemuehler M.J."/>
            <person name="Overstreet A.M."/>
            <person name="Ward D.V."/>
            <person name="Phillips G.J."/>
        </authorList>
    </citation>
    <scope>NUCLEOTIDE SEQUENCE</scope>
    <source>
        <strain evidence="1">ASF457</strain>
    </source>
</reference>
<dbReference type="AlphaFoldDB" id="V2QC73"/>
<dbReference type="KEGG" id="msch:N508_001667"/>